<organism evidence="2 3">
    <name type="scientific">Comamonas testosteroni</name>
    <name type="common">Pseudomonas testosteroni</name>
    <dbReference type="NCBI Taxonomy" id="285"/>
    <lineage>
        <taxon>Bacteria</taxon>
        <taxon>Pseudomonadati</taxon>
        <taxon>Pseudomonadota</taxon>
        <taxon>Betaproteobacteria</taxon>
        <taxon>Burkholderiales</taxon>
        <taxon>Comamonadaceae</taxon>
        <taxon>Comamonas</taxon>
    </lineage>
</organism>
<evidence type="ECO:0000313" key="3">
    <source>
        <dbReference type="Proteomes" id="UP000255070"/>
    </source>
</evidence>
<evidence type="ECO:0000256" key="1">
    <source>
        <dbReference type="SAM" id="MobiDB-lite"/>
    </source>
</evidence>
<name>A0A8B4S5U4_COMTE</name>
<feature type="region of interest" description="Disordered" evidence="1">
    <location>
        <begin position="43"/>
        <end position="75"/>
    </location>
</feature>
<sequence length="91" mass="10351">MPSGCRRFPACKTWLEQSGTISPESMHEAFNIGTQTDFWSQYWTQQDPGRPDSETRQSSQKAQRQQSSQKQSLLTSMDAAAAHRLLSFEIL</sequence>
<evidence type="ECO:0000313" key="2">
    <source>
        <dbReference type="EMBL" id="SUY77665.1"/>
    </source>
</evidence>
<protein>
    <submittedName>
        <fullName evidence="2">Uncharacterized protein</fullName>
    </submittedName>
</protein>
<gene>
    <name evidence="2" type="ORF">NCTC10698_02574</name>
</gene>
<proteinExistence type="predicted"/>
<accession>A0A8B4S5U4</accession>
<reference evidence="2 3" key="1">
    <citation type="submission" date="2018-06" db="EMBL/GenBank/DDBJ databases">
        <authorList>
            <consortium name="Pathogen Informatics"/>
            <person name="Doyle S."/>
        </authorList>
    </citation>
    <scope>NUCLEOTIDE SEQUENCE [LARGE SCALE GENOMIC DNA]</scope>
    <source>
        <strain evidence="2 3">NCTC10698</strain>
    </source>
</reference>
<keyword evidence="3" id="KW-1185">Reference proteome</keyword>
<dbReference type="EMBL" id="UFXL01000001">
    <property type="protein sequence ID" value="SUY77665.1"/>
    <property type="molecule type" value="Genomic_DNA"/>
</dbReference>
<feature type="compositionally biased region" description="Low complexity" evidence="1">
    <location>
        <begin position="56"/>
        <end position="75"/>
    </location>
</feature>
<comment type="caution">
    <text evidence="2">The sequence shown here is derived from an EMBL/GenBank/DDBJ whole genome shotgun (WGS) entry which is preliminary data.</text>
</comment>
<dbReference type="Proteomes" id="UP000255070">
    <property type="component" value="Unassembled WGS sequence"/>
</dbReference>
<dbReference type="AlphaFoldDB" id="A0A8B4S5U4"/>